<organism evidence="3 4">
    <name type="scientific">Gordonia araii NBRC 100433</name>
    <dbReference type="NCBI Taxonomy" id="1073574"/>
    <lineage>
        <taxon>Bacteria</taxon>
        <taxon>Bacillati</taxon>
        <taxon>Actinomycetota</taxon>
        <taxon>Actinomycetes</taxon>
        <taxon>Mycobacteriales</taxon>
        <taxon>Gordoniaceae</taxon>
        <taxon>Gordonia</taxon>
    </lineage>
</organism>
<dbReference type="Proteomes" id="UP000035088">
    <property type="component" value="Unassembled WGS sequence"/>
</dbReference>
<keyword evidence="4" id="KW-1185">Reference proteome</keyword>
<dbReference type="InterPro" id="IPR049449">
    <property type="entry name" value="TesB_ACOT8-like_N"/>
</dbReference>
<evidence type="ECO:0008006" key="5">
    <source>
        <dbReference type="Google" id="ProtNLM"/>
    </source>
</evidence>
<dbReference type="EMBL" id="BAEE01000036">
    <property type="protein sequence ID" value="GAB09375.1"/>
    <property type="molecule type" value="Genomic_DNA"/>
</dbReference>
<dbReference type="InterPro" id="IPR049450">
    <property type="entry name" value="ACOT8-like_C"/>
</dbReference>
<dbReference type="SUPFAM" id="SSF54637">
    <property type="entry name" value="Thioesterase/thiol ester dehydrase-isomerase"/>
    <property type="match status" value="1"/>
</dbReference>
<feature type="domain" description="Acyl-CoA thioesterase-like C-terminal" evidence="2">
    <location>
        <begin position="183"/>
        <end position="298"/>
    </location>
</feature>
<dbReference type="InterPro" id="IPR029069">
    <property type="entry name" value="HotDog_dom_sf"/>
</dbReference>
<sequence length="302" mass="32077">MAAVAGPLDIVGRVDQHIADEPYYRPTVVDDAQAGDDGWEYFAPTESSVSVWTSEIQHGGPPTGLLTRVLRRTAAAAGTGESVTFSRIATDILGPVGLDTNRVKGEVIRPGRQISLIGAELQTRQPDGSYRTAATARAWQLHGSPSAQIAHAPRPPMSPLPGELTVHRGVTPQTAPGVDWGTVGFIGSTETAWVDGRTGSTDAVWIRPLAPLVEGEETDFLDSLGVVADVANGVGTTLDPREWTWMNTDTTMHLLRRPVGSWIAIDSELSAGPAGFGATYADLYDEQGFVARTAQTVLLAAR</sequence>
<comment type="caution">
    <text evidence="3">The sequence shown here is derived from an EMBL/GenBank/DDBJ whole genome shotgun (WGS) entry which is preliminary data.</text>
</comment>
<dbReference type="Gene3D" id="2.40.160.210">
    <property type="entry name" value="Acyl-CoA thioesterase, double hotdog domain"/>
    <property type="match status" value="1"/>
</dbReference>
<dbReference type="AlphaFoldDB" id="G7H0K0"/>
<name>G7H0K0_9ACTN</name>
<accession>G7H0K0</accession>
<evidence type="ECO:0000313" key="4">
    <source>
        <dbReference type="Proteomes" id="UP000035088"/>
    </source>
</evidence>
<dbReference type="STRING" id="1073574.GOARA_036_01070"/>
<proteinExistence type="predicted"/>
<dbReference type="Pfam" id="PF13622">
    <property type="entry name" value="4HBT_3"/>
    <property type="match status" value="1"/>
</dbReference>
<gene>
    <name evidence="3" type="ORF">GOARA_036_01070</name>
</gene>
<evidence type="ECO:0000259" key="2">
    <source>
        <dbReference type="Pfam" id="PF20789"/>
    </source>
</evidence>
<protein>
    <recommendedName>
        <fullName evidence="5">Thioesterase</fullName>
    </recommendedName>
</protein>
<dbReference type="Pfam" id="PF20789">
    <property type="entry name" value="4HBT_3C"/>
    <property type="match status" value="1"/>
</dbReference>
<reference evidence="3 4" key="1">
    <citation type="submission" date="2011-11" db="EMBL/GenBank/DDBJ databases">
        <title>Whole genome shotgun sequence of Gordonia araii NBRC 100433.</title>
        <authorList>
            <person name="Yoshida Y."/>
            <person name="Hosoyama A."/>
            <person name="Tsuchikane K."/>
            <person name="Katsumata H."/>
            <person name="Yamazaki S."/>
            <person name="Fujita N."/>
        </authorList>
    </citation>
    <scope>NUCLEOTIDE SEQUENCE [LARGE SCALE GENOMIC DNA]</scope>
    <source>
        <strain evidence="3 4">NBRC 100433</strain>
    </source>
</reference>
<evidence type="ECO:0000313" key="3">
    <source>
        <dbReference type="EMBL" id="GAB09375.1"/>
    </source>
</evidence>
<feature type="domain" description="Acyl-CoA thioesterase-like N-terminal HotDog" evidence="1">
    <location>
        <begin position="52"/>
        <end position="140"/>
    </location>
</feature>
<dbReference type="InterPro" id="IPR042171">
    <property type="entry name" value="Acyl-CoA_hotdog"/>
</dbReference>
<evidence type="ECO:0000259" key="1">
    <source>
        <dbReference type="Pfam" id="PF13622"/>
    </source>
</evidence>